<evidence type="ECO:0000256" key="1">
    <source>
        <dbReference type="SAM" id="MobiDB-lite"/>
    </source>
</evidence>
<feature type="region of interest" description="Disordered" evidence="1">
    <location>
        <begin position="30"/>
        <end position="53"/>
    </location>
</feature>
<dbReference type="Proteomes" id="UP000075903">
    <property type="component" value="Unassembled WGS sequence"/>
</dbReference>
<proteinExistence type="predicted"/>
<dbReference type="VEuPathDB" id="VectorBase:AMEM003154"/>
<accession>A0A182UT38</accession>
<name>A0A182UT38_ANOME</name>
<evidence type="ECO:0000313" key="3">
    <source>
        <dbReference type="Proteomes" id="UP000075903"/>
    </source>
</evidence>
<dbReference type="EnsemblMetazoa" id="AMEM003154-RA">
    <property type="protein sequence ID" value="AMEM003154-PA"/>
    <property type="gene ID" value="AMEM003154"/>
</dbReference>
<keyword evidence="3" id="KW-1185">Reference proteome</keyword>
<evidence type="ECO:0000313" key="2">
    <source>
        <dbReference type="EnsemblMetazoa" id="AMEM003154-PA"/>
    </source>
</evidence>
<organism evidence="2 3">
    <name type="scientific">Anopheles merus</name>
    <name type="common">Mosquito</name>
    <dbReference type="NCBI Taxonomy" id="30066"/>
    <lineage>
        <taxon>Eukaryota</taxon>
        <taxon>Metazoa</taxon>
        <taxon>Ecdysozoa</taxon>
        <taxon>Arthropoda</taxon>
        <taxon>Hexapoda</taxon>
        <taxon>Insecta</taxon>
        <taxon>Pterygota</taxon>
        <taxon>Neoptera</taxon>
        <taxon>Endopterygota</taxon>
        <taxon>Diptera</taxon>
        <taxon>Nematocera</taxon>
        <taxon>Culicoidea</taxon>
        <taxon>Culicidae</taxon>
        <taxon>Anophelinae</taxon>
        <taxon>Anopheles</taxon>
    </lineage>
</organism>
<protein>
    <submittedName>
        <fullName evidence="2">Uncharacterized protein</fullName>
    </submittedName>
</protein>
<reference evidence="2" key="1">
    <citation type="submission" date="2020-05" db="UniProtKB">
        <authorList>
            <consortium name="EnsemblMetazoa"/>
        </authorList>
    </citation>
    <scope>IDENTIFICATION</scope>
    <source>
        <strain evidence="2">MAF</strain>
    </source>
</reference>
<dbReference type="AlphaFoldDB" id="A0A182UT38"/>
<sequence>MYHPPADPLALALLPAAGWEFPVPAALPLPEADDGDGLENGTEVAVNGGPMSNSRFVIVGPERGNFRTDSPTTKSSKHTEHCSFRSTCSSLMVTVGIAAIRSFSSGGGPELSIWLSSCVTIVSMPSRPQA</sequence>